<keyword evidence="1" id="KW-0378">Hydrolase</keyword>
<dbReference type="SUPFAM" id="SSF55298">
    <property type="entry name" value="YjgF-like"/>
    <property type="match status" value="1"/>
</dbReference>
<gene>
    <name evidence="1" type="ORF">AB3X52_06375</name>
</gene>
<proteinExistence type="predicted"/>
<comment type="caution">
    <text evidence="1">The sequence shown here is derived from an EMBL/GenBank/DDBJ whole genome shotgun (WGS) entry which is preliminary data.</text>
</comment>
<dbReference type="GO" id="GO:0016787">
    <property type="term" value="F:hydrolase activity"/>
    <property type="evidence" value="ECO:0007669"/>
    <property type="project" value="UniProtKB-KW"/>
</dbReference>
<dbReference type="Pfam" id="PF01042">
    <property type="entry name" value="Ribonuc_L-PSP"/>
    <property type="match status" value="1"/>
</dbReference>
<reference evidence="1 2" key="1">
    <citation type="submission" date="2024-07" db="EMBL/GenBank/DDBJ databases">
        <authorList>
            <person name="Lee S."/>
            <person name="Kang M."/>
        </authorList>
    </citation>
    <scope>NUCLEOTIDE SEQUENCE [LARGE SCALE GENOMIC DNA]</scope>
    <source>
        <strain evidence="1 2">DS6</strain>
    </source>
</reference>
<evidence type="ECO:0000313" key="1">
    <source>
        <dbReference type="EMBL" id="MEX0427240.1"/>
    </source>
</evidence>
<name>A0ABV3SZ11_9ACTN</name>
<dbReference type="Gene3D" id="3.30.1330.40">
    <property type="entry name" value="RutC-like"/>
    <property type="match status" value="1"/>
</dbReference>
<protein>
    <submittedName>
        <fullName evidence="1">RidA family protein</fullName>
        <ecNumber evidence="1">3.5.-.-</ecNumber>
    </submittedName>
</protein>
<accession>A0ABV3SZ11</accession>
<dbReference type="InterPro" id="IPR035959">
    <property type="entry name" value="RutC-like_sf"/>
</dbReference>
<dbReference type="InterPro" id="IPR006175">
    <property type="entry name" value="YjgF/YER057c/UK114"/>
</dbReference>
<dbReference type="CDD" id="cd00448">
    <property type="entry name" value="YjgF_YER057c_UK114_family"/>
    <property type="match status" value="1"/>
</dbReference>
<dbReference type="EMBL" id="JBFPJR010000008">
    <property type="protein sequence ID" value="MEX0427240.1"/>
    <property type="molecule type" value="Genomic_DNA"/>
</dbReference>
<evidence type="ECO:0000313" key="2">
    <source>
        <dbReference type="Proteomes" id="UP001556631"/>
    </source>
</evidence>
<dbReference type="PANTHER" id="PTHR11803:SF39">
    <property type="entry name" value="2-IMINOBUTANOATE_2-IMINOPROPANOATE DEAMINASE"/>
    <property type="match status" value="1"/>
</dbReference>
<dbReference type="EC" id="3.5.-.-" evidence="1"/>
<dbReference type="Proteomes" id="UP001556631">
    <property type="component" value="Unassembled WGS sequence"/>
</dbReference>
<keyword evidence="2" id="KW-1185">Reference proteome</keyword>
<dbReference type="PANTHER" id="PTHR11803">
    <property type="entry name" value="2-IMINOBUTANOATE/2-IMINOPROPANOATE DEAMINASE RIDA"/>
    <property type="match status" value="1"/>
</dbReference>
<sequence length="132" mass="14068">MARRTSIQIPGFAHVNPIPAASRVGPFLATGALTGRDPDTGEMGTGIDAQMAHVFGHVRAVMEAAGGSVQDILKMTFHLADPDDREALNREWLAMFPDPSSRPARQAIAADLGRGSLVHCDLLAVVPTKDDR</sequence>
<dbReference type="RefSeq" id="WP_367992430.1">
    <property type="nucleotide sequence ID" value="NZ_JBFPJR010000008.1"/>
</dbReference>
<organism evidence="1 2">
    <name type="scientific">Nocardioides eburneus</name>
    <dbReference type="NCBI Taxonomy" id="3231482"/>
    <lineage>
        <taxon>Bacteria</taxon>
        <taxon>Bacillati</taxon>
        <taxon>Actinomycetota</taxon>
        <taxon>Actinomycetes</taxon>
        <taxon>Propionibacteriales</taxon>
        <taxon>Nocardioidaceae</taxon>
        <taxon>Nocardioides</taxon>
    </lineage>
</organism>